<reference evidence="2" key="1">
    <citation type="journal article" date="2020" name="Fungal Divers.">
        <title>Resolving the Mortierellaceae phylogeny through synthesis of multi-gene phylogenetics and phylogenomics.</title>
        <authorList>
            <person name="Vandepol N."/>
            <person name="Liber J."/>
            <person name="Desiro A."/>
            <person name="Na H."/>
            <person name="Kennedy M."/>
            <person name="Barry K."/>
            <person name="Grigoriev I.V."/>
            <person name="Miller A.N."/>
            <person name="O'Donnell K."/>
            <person name="Stajich J.E."/>
            <person name="Bonito G."/>
        </authorList>
    </citation>
    <scope>NUCLEOTIDE SEQUENCE</scope>
    <source>
        <strain evidence="2">REB-010B</strain>
    </source>
</reference>
<sequence>MPDDPPAYSSSGAQASSEDAVVQIVLAIPNATISQLTTATAAKKLIGKGELRIYSSAIPGAVPLMDGLNESTGTTTTAGLPPPPPTTFMTLETNDTPTKSFKSLITHPLMPRSTAQKMSERTWRFSVAGSGYLELEMP</sequence>
<keyword evidence="3" id="KW-1185">Reference proteome</keyword>
<evidence type="ECO:0000256" key="1">
    <source>
        <dbReference type="SAM" id="MobiDB-lite"/>
    </source>
</evidence>
<evidence type="ECO:0000313" key="3">
    <source>
        <dbReference type="Proteomes" id="UP000738325"/>
    </source>
</evidence>
<accession>A0A9P6QWW9</accession>
<evidence type="ECO:0000313" key="2">
    <source>
        <dbReference type="EMBL" id="KAG0301785.1"/>
    </source>
</evidence>
<comment type="caution">
    <text evidence="2">The sequence shown here is derived from an EMBL/GenBank/DDBJ whole genome shotgun (WGS) entry which is preliminary data.</text>
</comment>
<feature type="non-terminal residue" evidence="2">
    <location>
        <position position="138"/>
    </location>
</feature>
<name>A0A9P6QWW9_9FUNG</name>
<proteinExistence type="predicted"/>
<protein>
    <submittedName>
        <fullName evidence="2">Uncharacterized protein</fullName>
    </submittedName>
</protein>
<organism evidence="2 3">
    <name type="scientific">Dissophora globulifera</name>
    <dbReference type="NCBI Taxonomy" id="979702"/>
    <lineage>
        <taxon>Eukaryota</taxon>
        <taxon>Fungi</taxon>
        <taxon>Fungi incertae sedis</taxon>
        <taxon>Mucoromycota</taxon>
        <taxon>Mortierellomycotina</taxon>
        <taxon>Mortierellomycetes</taxon>
        <taxon>Mortierellales</taxon>
        <taxon>Mortierellaceae</taxon>
        <taxon>Dissophora</taxon>
    </lineage>
</organism>
<dbReference type="AlphaFoldDB" id="A0A9P6QWW9"/>
<feature type="region of interest" description="Disordered" evidence="1">
    <location>
        <begin position="68"/>
        <end position="87"/>
    </location>
</feature>
<dbReference type="OrthoDB" id="20821at2759"/>
<dbReference type="EMBL" id="JAAAIP010002104">
    <property type="protein sequence ID" value="KAG0301785.1"/>
    <property type="molecule type" value="Genomic_DNA"/>
</dbReference>
<gene>
    <name evidence="2" type="ORF">BGZ99_003333</name>
</gene>
<dbReference type="Proteomes" id="UP000738325">
    <property type="component" value="Unassembled WGS sequence"/>
</dbReference>